<accession>A0AAV0P0S6</accession>
<dbReference type="CDD" id="cd22160">
    <property type="entry name" value="F-box_AtFBL13-like"/>
    <property type="match status" value="1"/>
</dbReference>
<dbReference type="EMBL" id="CAMGYJ010000008">
    <property type="protein sequence ID" value="CAI0464560.1"/>
    <property type="molecule type" value="Genomic_DNA"/>
</dbReference>
<dbReference type="Pfam" id="PF00646">
    <property type="entry name" value="F-box"/>
    <property type="match status" value="1"/>
</dbReference>
<feature type="region of interest" description="Disordered" evidence="1">
    <location>
        <begin position="469"/>
        <end position="508"/>
    </location>
</feature>
<dbReference type="InterPro" id="IPR006566">
    <property type="entry name" value="FBD"/>
</dbReference>
<proteinExistence type="predicted"/>
<dbReference type="InterPro" id="IPR001810">
    <property type="entry name" value="F-box_dom"/>
</dbReference>
<evidence type="ECO:0000259" key="2">
    <source>
        <dbReference type="PROSITE" id="PS50181"/>
    </source>
</evidence>
<dbReference type="InterPro" id="IPR050232">
    <property type="entry name" value="FBL13/AtMIF1-like"/>
</dbReference>
<dbReference type="InterPro" id="IPR055411">
    <property type="entry name" value="LRR_FXL15/At3g58940/PEG3-like"/>
</dbReference>
<dbReference type="InterPro" id="IPR032675">
    <property type="entry name" value="LRR_dom_sf"/>
</dbReference>
<dbReference type="Gene3D" id="3.80.10.10">
    <property type="entry name" value="Ribonuclease Inhibitor"/>
    <property type="match status" value="1"/>
</dbReference>
<evidence type="ECO:0000313" key="4">
    <source>
        <dbReference type="Proteomes" id="UP001154282"/>
    </source>
</evidence>
<keyword evidence="4" id="KW-1185">Reference proteome</keyword>
<dbReference type="Pfam" id="PF08387">
    <property type="entry name" value="FBD"/>
    <property type="match status" value="1"/>
</dbReference>
<dbReference type="SMART" id="SM00256">
    <property type="entry name" value="FBOX"/>
    <property type="match status" value="1"/>
</dbReference>
<dbReference type="PANTHER" id="PTHR31900">
    <property type="entry name" value="F-BOX/RNI SUPERFAMILY PROTEIN-RELATED"/>
    <property type="match status" value="1"/>
</dbReference>
<dbReference type="InterPro" id="IPR053781">
    <property type="entry name" value="F-box_AtFBL13-like"/>
</dbReference>
<protein>
    <recommendedName>
        <fullName evidence="2">F-box domain-containing protein</fullName>
    </recommendedName>
</protein>
<dbReference type="PROSITE" id="PS50181">
    <property type="entry name" value="FBOX"/>
    <property type="match status" value="1"/>
</dbReference>
<dbReference type="Gene3D" id="1.20.1280.50">
    <property type="match status" value="1"/>
</dbReference>
<evidence type="ECO:0000313" key="3">
    <source>
        <dbReference type="EMBL" id="CAI0464560.1"/>
    </source>
</evidence>
<organism evidence="3 4">
    <name type="scientific">Linum tenue</name>
    <dbReference type="NCBI Taxonomy" id="586396"/>
    <lineage>
        <taxon>Eukaryota</taxon>
        <taxon>Viridiplantae</taxon>
        <taxon>Streptophyta</taxon>
        <taxon>Embryophyta</taxon>
        <taxon>Tracheophyta</taxon>
        <taxon>Spermatophyta</taxon>
        <taxon>Magnoliopsida</taxon>
        <taxon>eudicotyledons</taxon>
        <taxon>Gunneridae</taxon>
        <taxon>Pentapetalae</taxon>
        <taxon>rosids</taxon>
        <taxon>fabids</taxon>
        <taxon>Malpighiales</taxon>
        <taxon>Linaceae</taxon>
        <taxon>Linum</taxon>
    </lineage>
</organism>
<dbReference type="Pfam" id="PF24758">
    <property type="entry name" value="LRR_At5g56370"/>
    <property type="match status" value="1"/>
</dbReference>
<dbReference type="Proteomes" id="UP001154282">
    <property type="component" value="Unassembled WGS sequence"/>
</dbReference>
<name>A0AAV0P0S6_9ROSI</name>
<dbReference type="AlphaFoldDB" id="A0AAV0P0S6"/>
<dbReference type="PANTHER" id="PTHR31900:SF34">
    <property type="entry name" value="EMB|CAB62440.1-RELATED"/>
    <property type="match status" value="1"/>
</dbReference>
<sequence>MMRTDQGKLADPRIDGDRLSSLPDEILTHILSSLQTKYAVSTSVLSRRWKDLWTRVSIIDLDNQSLDGLFSDRGVQEARDLEFSRFVRRVLSKHKNLNSLMRFHLAYCSNVRPICLSKIELNAASQLEEIVIKLPYRMRKLPRSFYTLKNLKVLKLSGLKIITAQGSVFLPSLKVLELWRVETVNGKALSRLITGCPVLETVHLEECYCPSELNRKHKLTASLPFLKNLTIIGNLNMETMLVRPVVIEAARLEHLQLENFDWLEIAGNCPLSCLESARLGMREEGEIRSLIDLLAQVSNAKQMWLSSMTMALLSDAVKQFQIPVFPKLTHLTIEASGYSRVLHSLLNSASKLNTLVIGYNYEGGCLYWEKSEPVCTPECLLSSLEQIEMNDFKVVAEDMKMARYLLKAGAALKKMSVDLIYGGRDIGINIEDCKKLGALLKWPRASSVCEVRIFLADVEIHLDTDDVIDIGEEDTVDDNRDEDDEEETDTDEVEADEYNEVDINGEDG</sequence>
<comment type="caution">
    <text evidence="3">The sequence shown here is derived from an EMBL/GenBank/DDBJ whole genome shotgun (WGS) entry which is preliminary data.</text>
</comment>
<gene>
    <name evidence="3" type="ORF">LITE_LOCUS36236</name>
</gene>
<reference evidence="3" key="1">
    <citation type="submission" date="2022-08" db="EMBL/GenBank/DDBJ databases">
        <authorList>
            <person name="Gutierrez-Valencia J."/>
        </authorList>
    </citation>
    <scope>NUCLEOTIDE SEQUENCE</scope>
</reference>
<dbReference type="SUPFAM" id="SSF52058">
    <property type="entry name" value="L domain-like"/>
    <property type="match status" value="1"/>
</dbReference>
<evidence type="ECO:0000256" key="1">
    <source>
        <dbReference type="SAM" id="MobiDB-lite"/>
    </source>
</evidence>
<dbReference type="SMART" id="SM00579">
    <property type="entry name" value="FBD"/>
    <property type="match status" value="1"/>
</dbReference>
<feature type="domain" description="F-box" evidence="2">
    <location>
        <begin position="16"/>
        <end position="52"/>
    </location>
</feature>